<dbReference type="Gene3D" id="3.40.50.12370">
    <property type="match status" value="1"/>
</dbReference>
<dbReference type="InterPro" id="IPR006015">
    <property type="entry name" value="Universal_stress_UspA"/>
</dbReference>
<protein>
    <submittedName>
        <fullName evidence="3">Universal stress protein</fullName>
    </submittedName>
</protein>
<gene>
    <name evidence="3" type="ORF">JFN87_17610</name>
</gene>
<comment type="similarity">
    <text evidence="1">Belongs to the universal stress protein A family.</text>
</comment>
<evidence type="ECO:0000256" key="1">
    <source>
        <dbReference type="ARBA" id="ARBA00008791"/>
    </source>
</evidence>
<dbReference type="AlphaFoldDB" id="A0A940RYL6"/>
<dbReference type="RefSeq" id="WP_209341047.1">
    <property type="nucleotide sequence ID" value="NZ_JAGIQL010000068.1"/>
</dbReference>
<evidence type="ECO:0000259" key="2">
    <source>
        <dbReference type="Pfam" id="PF00582"/>
    </source>
</evidence>
<dbReference type="PRINTS" id="PR01438">
    <property type="entry name" value="UNVRSLSTRESS"/>
</dbReference>
<organism evidence="3 4">
    <name type="scientific">Streptomyces montanisoli</name>
    <dbReference type="NCBI Taxonomy" id="2798581"/>
    <lineage>
        <taxon>Bacteria</taxon>
        <taxon>Bacillati</taxon>
        <taxon>Actinomycetota</taxon>
        <taxon>Actinomycetes</taxon>
        <taxon>Kitasatosporales</taxon>
        <taxon>Streptomycetaceae</taxon>
        <taxon>Streptomyces</taxon>
    </lineage>
</organism>
<dbReference type="InterPro" id="IPR006016">
    <property type="entry name" value="UspA"/>
</dbReference>
<accession>A0A940RYL6</accession>
<keyword evidence="4" id="KW-1185">Reference proteome</keyword>
<proteinExistence type="inferred from homology"/>
<sequence length="180" mass="18818">MHTTGERRVVVGVSGSLGSIAALHRAVAEVRSAGGTLWAVLAWEAPLTELGPRGSFPSPSLSEDCRREAVDVLVAALDTAFGGAEPGVPTECFVARGAPGQALVDIADREDDLLVVGTGRRGLWRRALFPSVARFCVAHAACPVLTVPPSPLQRTLEAVTRGHGSRMDLRELKHPAVGGA</sequence>
<evidence type="ECO:0000313" key="4">
    <source>
        <dbReference type="Proteomes" id="UP000670475"/>
    </source>
</evidence>
<feature type="domain" description="UspA" evidence="2">
    <location>
        <begin position="7"/>
        <end position="148"/>
    </location>
</feature>
<name>A0A940RYL6_9ACTN</name>
<dbReference type="EMBL" id="JAGIQL010000068">
    <property type="protein sequence ID" value="MBP0459308.1"/>
    <property type="molecule type" value="Genomic_DNA"/>
</dbReference>
<dbReference type="CDD" id="cd00293">
    <property type="entry name" value="USP-like"/>
    <property type="match status" value="1"/>
</dbReference>
<dbReference type="Pfam" id="PF00582">
    <property type="entry name" value="Usp"/>
    <property type="match status" value="1"/>
</dbReference>
<dbReference type="SUPFAM" id="SSF52402">
    <property type="entry name" value="Adenine nucleotide alpha hydrolases-like"/>
    <property type="match status" value="1"/>
</dbReference>
<evidence type="ECO:0000313" key="3">
    <source>
        <dbReference type="EMBL" id="MBP0459308.1"/>
    </source>
</evidence>
<dbReference type="PANTHER" id="PTHR31964:SF113">
    <property type="entry name" value="USPA DOMAIN-CONTAINING PROTEIN"/>
    <property type="match status" value="1"/>
</dbReference>
<reference evidence="3" key="1">
    <citation type="submission" date="2021-03" db="EMBL/GenBank/DDBJ databases">
        <title>Whole genome sequence of Streptomyces bomunensis MMS17-BM035.</title>
        <authorList>
            <person name="Lee J.H."/>
        </authorList>
    </citation>
    <scope>NUCLEOTIDE SEQUENCE</scope>
    <source>
        <strain evidence="3">MMS17-BM035</strain>
    </source>
</reference>
<dbReference type="PANTHER" id="PTHR31964">
    <property type="entry name" value="ADENINE NUCLEOTIDE ALPHA HYDROLASES-LIKE SUPERFAMILY PROTEIN"/>
    <property type="match status" value="1"/>
</dbReference>
<dbReference type="Proteomes" id="UP000670475">
    <property type="component" value="Unassembled WGS sequence"/>
</dbReference>
<comment type="caution">
    <text evidence="3">The sequence shown here is derived from an EMBL/GenBank/DDBJ whole genome shotgun (WGS) entry which is preliminary data.</text>
</comment>